<accession>A0A3A9J7A3</accession>
<reference evidence="1 4" key="1">
    <citation type="submission" date="2018-09" db="EMBL/GenBank/DDBJ databases">
        <title>Roseomonas sp. nov., isolated from feces of Tibetan antelopes in the Qinghai-Tibet plateau, China.</title>
        <authorList>
            <person name="Tian Z."/>
        </authorList>
    </citation>
    <scope>NUCLEOTIDE SEQUENCE [LARGE SCALE GENOMIC DNA]</scope>
    <source>
        <strain evidence="2 3">Z23</strain>
        <strain evidence="1 4">Z24</strain>
    </source>
</reference>
<organism evidence="1 4">
    <name type="scientific">Teichococcus wenyumeiae</name>
    <dbReference type="NCBI Taxonomy" id="2478470"/>
    <lineage>
        <taxon>Bacteria</taxon>
        <taxon>Pseudomonadati</taxon>
        <taxon>Pseudomonadota</taxon>
        <taxon>Alphaproteobacteria</taxon>
        <taxon>Acetobacterales</taxon>
        <taxon>Roseomonadaceae</taxon>
        <taxon>Roseomonas</taxon>
    </lineage>
</organism>
<dbReference type="Proteomes" id="UP000274097">
    <property type="component" value="Unassembled WGS sequence"/>
</dbReference>
<evidence type="ECO:0000313" key="4">
    <source>
        <dbReference type="Proteomes" id="UP000278036"/>
    </source>
</evidence>
<keyword evidence="3" id="KW-1185">Reference proteome</keyword>
<sequence length="150" mass="16767">MPRTTGPSGAKAAIRCVYLRAFATGPDLRAGLSRWIRYYHAQPPHSALARQTPDEAHGAAGLTRIRALSELVSSSDRRQVLDQLVQRDRIVAHPHAGRVVDRVRYSGAHATEAEFTDALRLHGRGDRVHLVKEDDFLVRYVGVDRHFVAR</sequence>
<dbReference type="SUPFAM" id="SSF53098">
    <property type="entry name" value="Ribonuclease H-like"/>
    <property type="match status" value="1"/>
</dbReference>
<dbReference type="AlphaFoldDB" id="A0A3A9J7A3"/>
<dbReference type="InParanoid" id="A0A3A9J7A3"/>
<protein>
    <submittedName>
        <fullName evidence="1">Uncharacterized protein</fullName>
    </submittedName>
</protein>
<proteinExistence type="predicted"/>
<comment type="caution">
    <text evidence="1">The sequence shown here is derived from an EMBL/GenBank/DDBJ whole genome shotgun (WGS) entry which is preliminary data.</text>
</comment>
<evidence type="ECO:0000313" key="3">
    <source>
        <dbReference type="Proteomes" id="UP000274097"/>
    </source>
</evidence>
<gene>
    <name evidence="1" type="ORF">D6Z83_24505</name>
    <name evidence="2" type="ORF">EBE87_27000</name>
</gene>
<dbReference type="EMBL" id="RAQU01000256">
    <property type="protein sequence ID" value="RKK01531.1"/>
    <property type="molecule type" value="Genomic_DNA"/>
</dbReference>
<dbReference type="Proteomes" id="UP000278036">
    <property type="component" value="Unassembled WGS sequence"/>
</dbReference>
<name>A0A3A9J7A3_9PROT</name>
<dbReference type="InterPro" id="IPR012337">
    <property type="entry name" value="RNaseH-like_sf"/>
</dbReference>
<dbReference type="EMBL" id="RFLX01000077">
    <property type="protein sequence ID" value="RMI15167.1"/>
    <property type="molecule type" value="Genomic_DNA"/>
</dbReference>
<evidence type="ECO:0000313" key="1">
    <source>
        <dbReference type="EMBL" id="RKK01531.1"/>
    </source>
</evidence>
<evidence type="ECO:0000313" key="2">
    <source>
        <dbReference type="EMBL" id="RMI15167.1"/>
    </source>
</evidence>